<dbReference type="InterPro" id="IPR004089">
    <property type="entry name" value="MCPsignal_dom"/>
</dbReference>
<dbReference type="RefSeq" id="WP_084574610.1">
    <property type="nucleotide sequence ID" value="NZ_CP155572.1"/>
</dbReference>
<evidence type="ECO:0000259" key="3">
    <source>
        <dbReference type="PROSITE" id="PS50111"/>
    </source>
</evidence>
<dbReference type="PANTHER" id="PTHR32089:SF112">
    <property type="entry name" value="LYSOZYME-LIKE PROTEIN-RELATED"/>
    <property type="match status" value="1"/>
</dbReference>
<dbReference type="STRING" id="112901.SAMN04488500_103286"/>
<reference evidence="4 5" key="1">
    <citation type="submission" date="2017-04" db="EMBL/GenBank/DDBJ databases">
        <authorList>
            <person name="Afonso C.L."/>
            <person name="Miller P.J."/>
            <person name="Scott M.A."/>
            <person name="Spackman E."/>
            <person name="Goraichik I."/>
            <person name="Dimitrov K.M."/>
            <person name="Suarez D.L."/>
            <person name="Swayne D.E."/>
        </authorList>
    </citation>
    <scope>NUCLEOTIDE SEQUENCE [LARGE SCALE GENOMIC DNA]</scope>
    <source>
        <strain evidence="4 5">DSM 5090</strain>
    </source>
</reference>
<name>A0A1W1ZGD9_9FIRM</name>
<proteinExistence type="predicted"/>
<dbReference type="SUPFAM" id="SSF58104">
    <property type="entry name" value="Methyl-accepting chemotaxis protein (MCP) signaling domain"/>
    <property type="match status" value="1"/>
</dbReference>
<organism evidence="4 5">
    <name type="scientific">Sporomusa malonica</name>
    <dbReference type="NCBI Taxonomy" id="112901"/>
    <lineage>
        <taxon>Bacteria</taxon>
        <taxon>Bacillati</taxon>
        <taxon>Bacillota</taxon>
        <taxon>Negativicutes</taxon>
        <taxon>Selenomonadales</taxon>
        <taxon>Sporomusaceae</taxon>
        <taxon>Sporomusa</taxon>
    </lineage>
</organism>
<dbReference type="InterPro" id="IPR029151">
    <property type="entry name" value="Sensor-like_sf"/>
</dbReference>
<dbReference type="Gene3D" id="1.10.287.950">
    <property type="entry name" value="Methyl-accepting chemotaxis protein"/>
    <property type="match status" value="1"/>
</dbReference>
<gene>
    <name evidence="4" type="ORF">SAMN04488500_103286</name>
</gene>
<evidence type="ECO:0000313" key="5">
    <source>
        <dbReference type="Proteomes" id="UP000192738"/>
    </source>
</evidence>
<keyword evidence="5" id="KW-1185">Reference proteome</keyword>
<accession>A0A1W1ZGD9</accession>
<feature type="domain" description="Methyl-accepting transducer" evidence="3">
    <location>
        <begin position="107"/>
        <end position="270"/>
    </location>
</feature>
<sequence>MKIEEIIEAADIFRDLNVFDCSVMVCDAEGKILHYSPAVTFHADVKIGELAKGGAVLECIKTRKKVTAQIPSHIYGIPCKAIVKPLFDENKQFIGIVGAAVSMQTNEILQNAAQSVSATAQQLRATSETLTVSASELSDALAQVRQDGEKVLGDIHKTADILNFVSDIAANSNLLGLNAAIEAARAGEHGRGFAVVAEEIRKMAVNSGNSVKDIAAILKTIQQDTTKVVNVLVKTAALGSTQAISTEGISASMQQLAATAADIQKVADSV</sequence>
<keyword evidence="1 2" id="KW-0807">Transducer</keyword>
<dbReference type="SMART" id="SM00283">
    <property type="entry name" value="MA"/>
    <property type="match status" value="1"/>
</dbReference>
<protein>
    <submittedName>
        <fullName evidence="4">Methyl-accepting chemotaxis protein (MCP) signalling domain-containing protein</fullName>
    </submittedName>
</protein>
<evidence type="ECO:0000256" key="1">
    <source>
        <dbReference type="ARBA" id="ARBA00023224"/>
    </source>
</evidence>
<dbReference type="GO" id="GO:0007165">
    <property type="term" value="P:signal transduction"/>
    <property type="evidence" value="ECO:0007669"/>
    <property type="project" value="UniProtKB-KW"/>
</dbReference>
<dbReference type="Pfam" id="PF00015">
    <property type="entry name" value="MCPsignal"/>
    <property type="match status" value="1"/>
</dbReference>
<dbReference type="AlphaFoldDB" id="A0A1W1ZGD9"/>
<dbReference type="OrthoDB" id="3192at2"/>
<evidence type="ECO:0000313" key="4">
    <source>
        <dbReference type="EMBL" id="SMC47423.1"/>
    </source>
</evidence>
<dbReference type="GO" id="GO:0016020">
    <property type="term" value="C:membrane"/>
    <property type="evidence" value="ECO:0007669"/>
    <property type="project" value="InterPro"/>
</dbReference>
<dbReference type="Proteomes" id="UP000192738">
    <property type="component" value="Unassembled WGS sequence"/>
</dbReference>
<evidence type="ECO:0000256" key="2">
    <source>
        <dbReference type="PROSITE-ProRule" id="PRU00284"/>
    </source>
</evidence>
<dbReference type="PROSITE" id="PS50111">
    <property type="entry name" value="CHEMOTAXIS_TRANSDUC_2"/>
    <property type="match status" value="1"/>
</dbReference>
<dbReference type="PANTHER" id="PTHR32089">
    <property type="entry name" value="METHYL-ACCEPTING CHEMOTAXIS PROTEIN MCPB"/>
    <property type="match status" value="1"/>
</dbReference>
<dbReference type="SUPFAM" id="SSF103190">
    <property type="entry name" value="Sensory domain-like"/>
    <property type="match status" value="1"/>
</dbReference>
<dbReference type="EMBL" id="FWXI01000003">
    <property type="protein sequence ID" value="SMC47423.1"/>
    <property type="molecule type" value="Genomic_DNA"/>
</dbReference>